<dbReference type="EMBL" id="JAHIBW010000009">
    <property type="protein sequence ID" value="KAG7307711.1"/>
    <property type="molecule type" value="Genomic_DNA"/>
</dbReference>
<dbReference type="InterPro" id="IPR013783">
    <property type="entry name" value="Ig-like_fold"/>
</dbReference>
<evidence type="ECO:0008006" key="5">
    <source>
        <dbReference type="Google" id="ProtNLM"/>
    </source>
</evidence>
<sequence length="428" mass="49304">MKLLWLLLHSLFAMGRLFKLPELLSENLRLGQCLAESAESMDKTKILRITDLDPGFEVEWKPQEMLGDEPVMGYRIVIWEILPRNTFPSKEMSAPIESEHFFGYGETLPKWVKYYDPNLTGHATPFKELIVNGQASSVAQFRSVQPGVFYEVRVQAVSESLFGPMSDTLAIKFADTPEDAEKYAPAPKNKTSGTTTTEEPICPECHTQEECSGCQSCRECNRCPVCDQCRVCHPTCERKDQKGDDECTESEECNQIPDVCNKPDDPDDEPSALCPEDRTTTKKPKTKKTKKPKSTKKPKNRGKTEGTRKPNNRKPGDRRRPSDRTKPDDQRDDRPRDRKKPEDQRDDRPRDRKKPEDQRDDRPRDRKKPEDQRDDRPSDRKKPDDQRDVTCGEPCGPFESRHDKKKKKSKTPQWKLLGLLRMNDGRIV</sequence>
<organism evidence="3 4">
    <name type="scientific">Plutella xylostella</name>
    <name type="common">Diamondback moth</name>
    <name type="synonym">Plutella maculipennis</name>
    <dbReference type="NCBI Taxonomy" id="51655"/>
    <lineage>
        <taxon>Eukaryota</taxon>
        <taxon>Metazoa</taxon>
        <taxon>Ecdysozoa</taxon>
        <taxon>Arthropoda</taxon>
        <taxon>Hexapoda</taxon>
        <taxon>Insecta</taxon>
        <taxon>Pterygota</taxon>
        <taxon>Neoptera</taxon>
        <taxon>Endopterygota</taxon>
        <taxon>Lepidoptera</taxon>
        <taxon>Glossata</taxon>
        <taxon>Ditrysia</taxon>
        <taxon>Yponomeutoidea</taxon>
        <taxon>Plutellidae</taxon>
        <taxon>Plutella</taxon>
    </lineage>
</organism>
<keyword evidence="2" id="KW-0732">Signal</keyword>
<protein>
    <recommendedName>
        <fullName evidence="5">Fibronectin type-III domain-containing protein</fullName>
    </recommendedName>
</protein>
<evidence type="ECO:0000256" key="2">
    <source>
        <dbReference type="SAM" id="SignalP"/>
    </source>
</evidence>
<feature type="region of interest" description="Disordered" evidence="1">
    <location>
        <begin position="180"/>
        <end position="199"/>
    </location>
</feature>
<feature type="region of interest" description="Disordered" evidence="1">
    <location>
        <begin position="258"/>
        <end position="414"/>
    </location>
</feature>
<evidence type="ECO:0000313" key="4">
    <source>
        <dbReference type="Proteomes" id="UP000823941"/>
    </source>
</evidence>
<proteinExistence type="predicted"/>
<dbReference type="SUPFAM" id="SSF49265">
    <property type="entry name" value="Fibronectin type III"/>
    <property type="match status" value="1"/>
</dbReference>
<accession>A0ABQ7QRM6</accession>
<name>A0ABQ7QRM6_PLUXY</name>
<feature type="chain" id="PRO_5046892357" description="Fibronectin type-III domain-containing protein" evidence="2">
    <location>
        <begin position="16"/>
        <end position="428"/>
    </location>
</feature>
<keyword evidence="4" id="KW-1185">Reference proteome</keyword>
<dbReference type="InterPro" id="IPR036116">
    <property type="entry name" value="FN3_sf"/>
</dbReference>
<evidence type="ECO:0000256" key="1">
    <source>
        <dbReference type="SAM" id="MobiDB-lite"/>
    </source>
</evidence>
<comment type="caution">
    <text evidence="3">The sequence shown here is derived from an EMBL/GenBank/DDBJ whole genome shotgun (WGS) entry which is preliminary data.</text>
</comment>
<feature type="compositionally biased region" description="Basic residues" evidence="1">
    <location>
        <begin position="281"/>
        <end position="301"/>
    </location>
</feature>
<reference evidence="3 4" key="1">
    <citation type="submission" date="2021-06" db="EMBL/GenBank/DDBJ databases">
        <title>A haploid diamondback moth (Plutella xylostella L.) genome assembly resolves 31 chromosomes and identifies a diamide resistance mutation.</title>
        <authorList>
            <person name="Ward C.M."/>
            <person name="Perry K.D."/>
            <person name="Baker G."/>
            <person name="Powis K."/>
            <person name="Heckel D.G."/>
            <person name="Baxter S.W."/>
        </authorList>
    </citation>
    <scope>NUCLEOTIDE SEQUENCE [LARGE SCALE GENOMIC DNA]</scope>
    <source>
        <strain evidence="3 4">LV</strain>
        <tissue evidence="3">Single pupa</tissue>
    </source>
</reference>
<gene>
    <name evidence="3" type="ORF">JYU34_006279</name>
</gene>
<dbReference type="Gene3D" id="2.60.40.10">
    <property type="entry name" value="Immunoglobulins"/>
    <property type="match status" value="1"/>
</dbReference>
<dbReference type="Proteomes" id="UP000823941">
    <property type="component" value="Chromosome 9"/>
</dbReference>
<feature type="signal peptide" evidence="2">
    <location>
        <begin position="1"/>
        <end position="15"/>
    </location>
</feature>
<evidence type="ECO:0000313" key="3">
    <source>
        <dbReference type="EMBL" id="KAG7307711.1"/>
    </source>
</evidence>
<feature type="compositionally biased region" description="Basic and acidic residues" evidence="1">
    <location>
        <begin position="302"/>
        <end position="390"/>
    </location>
</feature>